<comment type="subunit">
    <text evidence="8">Homodimer. Interacts with FtsZ.</text>
</comment>
<dbReference type="PANTHER" id="PTHR34981:SF1">
    <property type="entry name" value="CELL DIVISION PROTEIN ZAPA"/>
    <property type="match status" value="1"/>
</dbReference>
<dbReference type="PANTHER" id="PTHR34981">
    <property type="entry name" value="CELL DIVISION PROTEIN ZAPA"/>
    <property type="match status" value="1"/>
</dbReference>
<gene>
    <name evidence="10" type="primary">zapA</name>
    <name evidence="10" type="ORF">JZ786_17340</name>
</gene>
<evidence type="ECO:0000313" key="11">
    <source>
        <dbReference type="Proteomes" id="UP000663505"/>
    </source>
</evidence>
<evidence type="ECO:0000313" key="10">
    <source>
        <dbReference type="EMBL" id="QSO46254.1"/>
    </source>
</evidence>
<evidence type="ECO:0000256" key="6">
    <source>
        <dbReference type="ARBA" id="ARBA00023306"/>
    </source>
</evidence>
<dbReference type="SUPFAM" id="SSF102829">
    <property type="entry name" value="Cell division protein ZapA-like"/>
    <property type="match status" value="1"/>
</dbReference>
<dbReference type="GO" id="GO:0000917">
    <property type="term" value="P:division septum assembly"/>
    <property type="evidence" value="ECO:0007669"/>
    <property type="project" value="UniProtKB-KW"/>
</dbReference>
<dbReference type="GO" id="GO:0005829">
    <property type="term" value="C:cytosol"/>
    <property type="evidence" value="ECO:0007669"/>
    <property type="project" value="TreeGrafter"/>
</dbReference>
<keyword evidence="5" id="KW-0717">Septation</keyword>
<dbReference type="RefSeq" id="WP_206655623.1">
    <property type="nucleotide sequence ID" value="NZ_CP071182.1"/>
</dbReference>
<evidence type="ECO:0000256" key="3">
    <source>
        <dbReference type="ARBA" id="ARBA00022490"/>
    </source>
</evidence>
<reference evidence="10 11" key="1">
    <citation type="submission" date="2021-02" db="EMBL/GenBank/DDBJ databases">
        <title>Alicyclobacillus curvatus sp. nov. and Alicyclobacillus mengziensis sp. nov., two acidophilic bacteria isolated from acid mine drainage.</title>
        <authorList>
            <person name="Huang Y."/>
        </authorList>
    </citation>
    <scope>NUCLEOTIDE SEQUENCE [LARGE SCALE GENOMIC DNA]</scope>
    <source>
        <strain evidence="10 11">S30H14</strain>
    </source>
</reference>
<dbReference type="AlphaFoldDB" id="A0A9X7VWC8"/>
<sequence length="104" mass="11568">MDGSTQKTRVSIGGTEYTLRGQASQLHLRAVARSVDNLMHQIASANPRLDERRIAVLTAVNFADELIRLREAYRDLQGQYDDLMQLLDEKTRISPGTSQNPGGV</sequence>
<protein>
    <recommendedName>
        <fullName evidence="2">Cell division protein ZapA</fullName>
    </recommendedName>
    <alternativeName>
        <fullName evidence="9">Z ring-associated protein ZapA</fullName>
    </alternativeName>
</protein>
<comment type="function">
    <text evidence="7">Activator of cell division through the inhibition of FtsZ GTPase activity, therefore promoting FtsZ assembly into bundles of protofilaments necessary for the formation of the division Z ring. It is recruited early at mid-cell but it is not essential for cell division.</text>
</comment>
<evidence type="ECO:0000256" key="1">
    <source>
        <dbReference type="ARBA" id="ARBA00004496"/>
    </source>
</evidence>
<dbReference type="GO" id="GO:0032153">
    <property type="term" value="C:cell division site"/>
    <property type="evidence" value="ECO:0007669"/>
    <property type="project" value="TreeGrafter"/>
</dbReference>
<keyword evidence="6" id="KW-0131">Cell cycle</keyword>
<dbReference type="InterPro" id="IPR053712">
    <property type="entry name" value="Bac_CellDiv_Activator"/>
</dbReference>
<dbReference type="EMBL" id="CP071182">
    <property type="protein sequence ID" value="QSO46254.1"/>
    <property type="molecule type" value="Genomic_DNA"/>
</dbReference>
<name>A0A9X7VWC8_9BACL</name>
<evidence type="ECO:0000256" key="8">
    <source>
        <dbReference type="ARBA" id="ARBA00026068"/>
    </source>
</evidence>
<dbReference type="Pfam" id="PF05164">
    <property type="entry name" value="ZapA"/>
    <property type="match status" value="1"/>
</dbReference>
<comment type="subcellular location">
    <subcellularLocation>
        <location evidence="1">Cytoplasm</location>
    </subcellularLocation>
</comment>
<keyword evidence="3" id="KW-0963">Cytoplasm</keyword>
<evidence type="ECO:0000256" key="9">
    <source>
        <dbReference type="ARBA" id="ARBA00033158"/>
    </source>
</evidence>
<dbReference type="KEGG" id="afx:JZ786_17340"/>
<evidence type="ECO:0000256" key="4">
    <source>
        <dbReference type="ARBA" id="ARBA00022618"/>
    </source>
</evidence>
<dbReference type="GO" id="GO:0043093">
    <property type="term" value="P:FtsZ-dependent cytokinesis"/>
    <property type="evidence" value="ECO:0007669"/>
    <property type="project" value="TreeGrafter"/>
</dbReference>
<evidence type="ECO:0000256" key="2">
    <source>
        <dbReference type="ARBA" id="ARBA00015195"/>
    </source>
</evidence>
<dbReference type="GO" id="GO:0000921">
    <property type="term" value="P:septin ring assembly"/>
    <property type="evidence" value="ECO:0007669"/>
    <property type="project" value="TreeGrafter"/>
</dbReference>
<dbReference type="InterPro" id="IPR036192">
    <property type="entry name" value="Cell_div_ZapA-like_sf"/>
</dbReference>
<keyword evidence="11" id="KW-1185">Reference proteome</keyword>
<evidence type="ECO:0000256" key="7">
    <source>
        <dbReference type="ARBA" id="ARBA00024910"/>
    </source>
</evidence>
<evidence type="ECO:0000256" key="5">
    <source>
        <dbReference type="ARBA" id="ARBA00023210"/>
    </source>
</evidence>
<dbReference type="Proteomes" id="UP000663505">
    <property type="component" value="Chromosome"/>
</dbReference>
<proteinExistence type="predicted"/>
<dbReference type="GO" id="GO:0030428">
    <property type="term" value="C:cell septum"/>
    <property type="evidence" value="ECO:0007669"/>
    <property type="project" value="TreeGrafter"/>
</dbReference>
<organism evidence="10 11">
    <name type="scientific">Alicyclobacillus mengziensis</name>
    <dbReference type="NCBI Taxonomy" id="2931921"/>
    <lineage>
        <taxon>Bacteria</taxon>
        <taxon>Bacillati</taxon>
        <taxon>Bacillota</taxon>
        <taxon>Bacilli</taxon>
        <taxon>Bacillales</taxon>
        <taxon>Alicyclobacillaceae</taxon>
        <taxon>Alicyclobacillus</taxon>
    </lineage>
</organism>
<dbReference type="Gene3D" id="6.10.250.790">
    <property type="match status" value="1"/>
</dbReference>
<dbReference type="InterPro" id="IPR007838">
    <property type="entry name" value="Cell_div_ZapA-like"/>
</dbReference>
<accession>A0A9X7VWC8</accession>
<keyword evidence="4 10" id="KW-0132">Cell division</keyword>